<evidence type="ECO:0000313" key="2">
    <source>
        <dbReference type="EMBL" id="KAF9062645.1"/>
    </source>
</evidence>
<keyword evidence="1" id="KW-0812">Transmembrane</keyword>
<keyword evidence="3" id="KW-1185">Reference proteome</keyword>
<dbReference type="OrthoDB" id="5392263at2759"/>
<name>A0A9P5PIE9_9AGAR</name>
<protein>
    <submittedName>
        <fullName evidence="2">Uncharacterized protein</fullName>
    </submittedName>
</protein>
<dbReference type="Proteomes" id="UP000772434">
    <property type="component" value="Unassembled WGS sequence"/>
</dbReference>
<feature type="transmembrane region" description="Helical" evidence="1">
    <location>
        <begin position="12"/>
        <end position="34"/>
    </location>
</feature>
<accession>A0A9P5PIE9</accession>
<keyword evidence="1" id="KW-0472">Membrane</keyword>
<keyword evidence="1" id="KW-1133">Transmembrane helix</keyword>
<evidence type="ECO:0000256" key="1">
    <source>
        <dbReference type="SAM" id="Phobius"/>
    </source>
</evidence>
<comment type="caution">
    <text evidence="2">The sequence shown here is derived from an EMBL/GenBank/DDBJ whole genome shotgun (WGS) entry which is preliminary data.</text>
</comment>
<proteinExistence type="predicted"/>
<gene>
    <name evidence="2" type="ORF">BDP27DRAFT_1481868</name>
</gene>
<organism evidence="2 3">
    <name type="scientific">Rhodocollybia butyracea</name>
    <dbReference type="NCBI Taxonomy" id="206335"/>
    <lineage>
        <taxon>Eukaryota</taxon>
        <taxon>Fungi</taxon>
        <taxon>Dikarya</taxon>
        <taxon>Basidiomycota</taxon>
        <taxon>Agaricomycotina</taxon>
        <taxon>Agaricomycetes</taxon>
        <taxon>Agaricomycetidae</taxon>
        <taxon>Agaricales</taxon>
        <taxon>Marasmiineae</taxon>
        <taxon>Omphalotaceae</taxon>
        <taxon>Rhodocollybia</taxon>
    </lineage>
</organism>
<dbReference type="AlphaFoldDB" id="A0A9P5PIE9"/>
<reference evidence="2" key="1">
    <citation type="submission" date="2020-11" db="EMBL/GenBank/DDBJ databases">
        <authorList>
            <consortium name="DOE Joint Genome Institute"/>
            <person name="Ahrendt S."/>
            <person name="Riley R."/>
            <person name="Andreopoulos W."/>
            <person name="Labutti K."/>
            <person name="Pangilinan J."/>
            <person name="Ruiz-Duenas F.J."/>
            <person name="Barrasa J.M."/>
            <person name="Sanchez-Garcia M."/>
            <person name="Camarero S."/>
            <person name="Miyauchi S."/>
            <person name="Serrano A."/>
            <person name="Linde D."/>
            <person name="Babiker R."/>
            <person name="Drula E."/>
            <person name="Ayuso-Fernandez I."/>
            <person name="Pacheco R."/>
            <person name="Padilla G."/>
            <person name="Ferreira P."/>
            <person name="Barriuso J."/>
            <person name="Kellner H."/>
            <person name="Castanera R."/>
            <person name="Alfaro M."/>
            <person name="Ramirez L."/>
            <person name="Pisabarro A.G."/>
            <person name="Kuo A."/>
            <person name="Tritt A."/>
            <person name="Lipzen A."/>
            <person name="He G."/>
            <person name="Yan M."/>
            <person name="Ng V."/>
            <person name="Cullen D."/>
            <person name="Martin F."/>
            <person name="Rosso M.-N."/>
            <person name="Henrissat B."/>
            <person name="Hibbett D."/>
            <person name="Martinez A.T."/>
            <person name="Grigoriev I.V."/>
        </authorList>
    </citation>
    <scope>NUCLEOTIDE SEQUENCE</scope>
    <source>
        <strain evidence="2">AH 40177</strain>
    </source>
</reference>
<feature type="transmembrane region" description="Helical" evidence="1">
    <location>
        <begin position="49"/>
        <end position="68"/>
    </location>
</feature>
<dbReference type="EMBL" id="JADNRY010000166">
    <property type="protein sequence ID" value="KAF9062645.1"/>
    <property type="molecule type" value="Genomic_DNA"/>
</dbReference>
<sequence>MANSLAIQDATVRSAFVALFLQWGTTGAIIFVAYRTPAVELGCSSGSHLIYGIVATVSWLVLVFSNLVSHEIMQRLEVQDKRSTRSLSGLAVITRLKGKAPAIVNAAWLIACSVMEDIGTLQTCCRCATDAFQFHENGWTSVFKDVSDLGNVAEGTWIGGFLWSITVCIVVAAIFAYRVNGEQISLD</sequence>
<evidence type="ECO:0000313" key="3">
    <source>
        <dbReference type="Proteomes" id="UP000772434"/>
    </source>
</evidence>
<feature type="transmembrane region" description="Helical" evidence="1">
    <location>
        <begin position="157"/>
        <end position="177"/>
    </location>
</feature>